<keyword evidence="7" id="KW-0965">Cell junction</keyword>
<dbReference type="GO" id="GO:0005921">
    <property type="term" value="C:gap junction"/>
    <property type="evidence" value="ECO:0007669"/>
    <property type="project" value="UniProtKB-SubCell"/>
</dbReference>
<dbReference type="PANTHER" id="PTHR11893:SF32">
    <property type="entry name" value="INNEXIN"/>
    <property type="match status" value="1"/>
</dbReference>
<keyword evidence="10 12" id="KW-0472">Membrane</keyword>
<keyword evidence="8 12" id="KW-1133">Transmembrane helix</keyword>
<keyword evidence="11 12" id="KW-0407">Ion channel</keyword>
<evidence type="ECO:0000313" key="14">
    <source>
        <dbReference type="WBParaSite" id="SMUV_0000981901-mRNA-1"/>
    </source>
</evidence>
<evidence type="ECO:0000256" key="9">
    <source>
        <dbReference type="ARBA" id="ARBA00023065"/>
    </source>
</evidence>
<sequence length="409" mass="48098">MDQILGLVRTFSKRRYEEDFVDRLNFQLTPLILVISSSLIAYKPKLTASALTDHKNYMHIIRIFAALLPYLFIYIYKKSAHRAYFGGAEALVCWTPQQFRRGWDQYVNDYCLVENTYLVPPNNKSLPNDIETREESKISYYQWVSFALALQAVFFCGPHIFWRTFNWLSGLHLQAVVIMCRQVMNMKSSGKDIDSNTDMIANHIASVILGDRHVDKQIITNPIGVCFRFFTSRTACYMSCCYLVMKMLFFLNLIIQLTVMNFFLDIRNTSTKHFCFKITLKHFFPGSFVTWGIELLIRLLSGKEWQQTSVFPRVTVCDFQVRELGNLHRWSVQCVLPINMFNEKLYILLWFWMNFVLIATVINTVLWILNLIMRQRRVRFFTNLLIMAKSSHSQLLKDIDDARTVNITY</sequence>
<organism evidence="13 14">
    <name type="scientific">Syphacia muris</name>
    <dbReference type="NCBI Taxonomy" id="451379"/>
    <lineage>
        <taxon>Eukaryota</taxon>
        <taxon>Metazoa</taxon>
        <taxon>Ecdysozoa</taxon>
        <taxon>Nematoda</taxon>
        <taxon>Chromadorea</taxon>
        <taxon>Rhabditida</taxon>
        <taxon>Spirurina</taxon>
        <taxon>Oxyuridomorpha</taxon>
        <taxon>Oxyuroidea</taxon>
        <taxon>Oxyuridae</taxon>
        <taxon>Syphacia</taxon>
    </lineage>
</organism>
<dbReference type="Pfam" id="PF00876">
    <property type="entry name" value="Innexin"/>
    <property type="match status" value="2"/>
</dbReference>
<evidence type="ECO:0000256" key="10">
    <source>
        <dbReference type="ARBA" id="ARBA00023136"/>
    </source>
</evidence>
<dbReference type="InterPro" id="IPR000990">
    <property type="entry name" value="Innexin"/>
</dbReference>
<protein>
    <recommendedName>
        <fullName evidence="12">Innexin</fullName>
    </recommendedName>
</protein>
<dbReference type="GO" id="GO:0034220">
    <property type="term" value="P:monoatomic ion transmembrane transport"/>
    <property type="evidence" value="ECO:0007669"/>
    <property type="project" value="UniProtKB-KW"/>
</dbReference>
<keyword evidence="13" id="KW-1185">Reference proteome</keyword>
<accession>A0A0N5AXY5</accession>
<evidence type="ECO:0000256" key="4">
    <source>
        <dbReference type="ARBA" id="ARBA00022475"/>
    </source>
</evidence>
<name>A0A0N5AXY5_9BILA</name>
<evidence type="ECO:0000256" key="7">
    <source>
        <dbReference type="ARBA" id="ARBA00022949"/>
    </source>
</evidence>
<keyword evidence="3 12" id="KW-0813">Transport</keyword>
<dbReference type="GO" id="GO:0005243">
    <property type="term" value="F:gap junction channel activity"/>
    <property type="evidence" value="ECO:0007669"/>
    <property type="project" value="TreeGrafter"/>
</dbReference>
<evidence type="ECO:0000256" key="11">
    <source>
        <dbReference type="ARBA" id="ARBA00023303"/>
    </source>
</evidence>
<comment type="similarity">
    <text evidence="12">Belongs to the pannexin family.</text>
</comment>
<keyword evidence="6" id="KW-0303">Gap junction</keyword>
<dbReference type="WBParaSite" id="SMUV_0000981901-mRNA-1">
    <property type="protein sequence ID" value="SMUV_0000981901-mRNA-1"/>
    <property type="gene ID" value="SMUV_0000981901"/>
</dbReference>
<evidence type="ECO:0000256" key="3">
    <source>
        <dbReference type="ARBA" id="ARBA00022448"/>
    </source>
</evidence>
<keyword evidence="5 12" id="KW-0812">Transmembrane</keyword>
<keyword evidence="9 12" id="KW-0406">Ion transport</keyword>
<evidence type="ECO:0000256" key="12">
    <source>
        <dbReference type="RuleBase" id="RU010713"/>
    </source>
</evidence>
<evidence type="ECO:0000256" key="5">
    <source>
        <dbReference type="ARBA" id="ARBA00022692"/>
    </source>
</evidence>
<evidence type="ECO:0000256" key="2">
    <source>
        <dbReference type="ARBA" id="ARBA00004651"/>
    </source>
</evidence>
<feature type="transmembrane region" description="Helical" evidence="12">
    <location>
        <begin position="345"/>
        <end position="369"/>
    </location>
</feature>
<evidence type="ECO:0000256" key="6">
    <source>
        <dbReference type="ARBA" id="ARBA00022868"/>
    </source>
</evidence>
<feature type="transmembrane region" description="Helical" evidence="12">
    <location>
        <begin position="57"/>
        <end position="76"/>
    </location>
</feature>
<reference evidence="14" key="1">
    <citation type="submission" date="2017-02" db="UniProtKB">
        <authorList>
            <consortium name="WormBaseParasite"/>
        </authorList>
    </citation>
    <scope>IDENTIFICATION</scope>
</reference>
<dbReference type="PROSITE" id="PS51013">
    <property type="entry name" value="PANNEXIN"/>
    <property type="match status" value="1"/>
</dbReference>
<dbReference type="PRINTS" id="PR01262">
    <property type="entry name" value="INNEXIN"/>
</dbReference>
<evidence type="ECO:0000313" key="13">
    <source>
        <dbReference type="Proteomes" id="UP000046393"/>
    </source>
</evidence>
<feature type="transmembrane region" description="Helical" evidence="12">
    <location>
        <begin position="20"/>
        <end position="42"/>
    </location>
</feature>
<evidence type="ECO:0000256" key="1">
    <source>
        <dbReference type="ARBA" id="ARBA00004610"/>
    </source>
</evidence>
<dbReference type="Proteomes" id="UP000046393">
    <property type="component" value="Unplaced"/>
</dbReference>
<dbReference type="PANTHER" id="PTHR11893">
    <property type="entry name" value="INNEXIN"/>
    <property type="match status" value="1"/>
</dbReference>
<keyword evidence="4" id="KW-1003">Cell membrane</keyword>
<dbReference type="AlphaFoldDB" id="A0A0N5AXY5"/>
<comment type="subcellular location">
    <subcellularLocation>
        <location evidence="1">Cell junction</location>
        <location evidence="1">Gap junction</location>
    </subcellularLocation>
    <subcellularLocation>
        <location evidence="2 12">Cell membrane</location>
        <topology evidence="2 12">Multi-pass membrane protein</topology>
    </subcellularLocation>
</comment>
<evidence type="ECO:0000256" key="8">
    <source>
        <dbReference type="ARBA" id="ARBA00022989"/>
    </source>
</evidence>
<gene>
    <name evidence="12" type="primary">inx</name>
</gene>
<dbReference type="GO" id="GO:0005886">
    <property type="term" value="C:plasma membrane"/>
    <property type="evidence" value="ECO:0007669"/>
    <property type="project" value="UniProtKB-SubCell"/>
</dbReference>
<proteinExistence type="inferred from homology"/>
<comment type="function">
    <text evidence="12">Structural component of the gap junctions.</text>
</comment>
<feature type="transmembrane region" description="Helical" evidence="12">
    <location>
        <begin position="243"/>
        <end position="264"/>
    </location>
</feature>